<keyword evidence="4" id="KW-1185">Reference proteome</keyword>
<accession>A0A2M8RY50</accession>
<feature type="coiled-coil region" evidence="1">
    <location>
        <begin position="464"/>
        <end position="600"/>
    </location>
</feature>
<gene>
    <name evidence="3" type="ORF">CVP04_01640</name>
</gene>
<evidence type="ECO:0000259" key="2">
    <source>
        <dbReference type="Pfam" id="PF20155"/>
    </source>
</evidence>
<dbReference type="Pfam" id="PF20155">
    <property type="entry name" value="TMP_3"/>
    <property type="match status" value="1"/>
</dbReference>
<organism evidence="3 4">
    <name type="scientific">Caviibacterium pharyngocola</name>
    <dbReference type="NCBI Taxonomy" id="28159"/>
    <lineage>
        <taxon>Bacteria</taxon>
        <taxon>Pseudomonadati</taxon>
        <taxon>Pseudomonadota</taxon>
        <taxon>Gammaproteobacteria</taxon>
        <taxon>Pasteurellales</taxon>
        <taxon>Pasteurellaceae</taxon>
        <taxon>Caviibacterium</taxon>
    </lineage>
</organism>
<evidence type="ECO:0000313" key="4">
    <source>
        <dbReference type="Proteomes" id="UP000230282"/>
    </source>
</evidence>
<dbReference type="OrthoDB" id="79849at2"/>
<sequence>MGENKMSGSLGQLNIQLALDQVKFQDGLTKAQRHAKQFAERTNTYLKNIENAAIATNKSLDFADKLNKLKVLSFVLPNPKQIIGSLDNYTELSNKINLVTESERERIKAMQDVYDISLKTAQSTQATSSVYQTFAQNAQQLGLDLSDVAALTETVAKSVAISGANSATASNALIQFGQSLLMGKLKAQEFNSLMTQTPTVIQAIAKGLGITTAQLKAMVDKGEMTADKMVEGLKKAQGSVDELHKKTTTTLSGAFQNLSTATEKWLGETDKALATSKLFAEGINVVANNIGTLAPLTLSLGAAVAGIKFSKKAKDAYLSASATMQEAKATVQATLAEKAKTTADLQATQAYIAQLQAQLNLAKTEQARLLLSKELGVQTARETALIKAQTAAINQLNVAKKSASTLGMAMAALGGPLGVATLAISAAIPFLLDWGNSASDAANKSNDFANSVDNIKQNLDKFTVAQLKDKLLDAKYSIEEQKKKVQELEQQYKTFQNAATNAVQKIEWKDHSGNKHIQYLKRSVEDMAKAEERAIRIKAQLETETAKLNDQTSLQAQLQDKLNEKVEQANNSLAQHKLKLNDWEKAQQDIEKQTKSLTEEVNVLTLESKGNAKAAFILSGLYKVLSVEGADYANVLAAIAKGEYASAEAASKTIDMSLEDLQKIFAAKEQLEALFQQDEKKTKLKKTIELNHKKGKGGENARQNWLNFYDEVRQKSTSTLGEIDLEQAQMFRRLEEYNKKGVVKHQEYEAAKLAITQRFNQQRLELAGKYAPNKLAAHNLDKELAAVKELQVANQLTIDEAKQAAMKLQIEYAQNVAQNAVTPLDQLRAIYDPNQALQNQQTQELALLQAFNEQKLMTEEEFQQRKKQIIERYKNDEFQREMNNYATGLNELGGAFGNLATMIEQSGGRQSAAYKAMFAVSKAFAIAESTINVTLAASQAMKDWSKMDAASKFAAAASVMSQGMALVAQIRSVGFASGGYTGDGGKYTPAGIVHKGEYVITKEATARLGLGYLNYLNYGRRGFANGGGVAVPKVPVVGQRASNSTQNITVKVINQGEPVQAEVSTKQKGDQLEITLELMKTIARNEANQVIQTNFRAGGAFS</sequence>
<dbReference type="NCBIfam" id="TIGR02675">
    <property type="entry name" value="tape_meas_nterm"/>
    <property type="match status" value="1"/>
</dbReference>
<dbReference type="EMBL" id="PHGZ01000004">
    <property type="protein sequence ID" value="PJG83818.1"/>
    <property type="molecule type" value="Genomic_DNA"/>
</dbReference>
<reference evidence="3 4" key="1">
    <citation type="submission" date="2017-11" db="EMBL/GenBank/DDBJ databases">
        <title>Reclassification of Bisgaard taxon 5 as Caviibacterium pharyngocola gen. nov., sp. nov.</title>
        <authorList>
            <person name="Christensen H."/>
        </authorList>
    </citation>
    <scope>NUCLEOTIDE SEQUENCE [LARGE SCALE GENOMIC DNA]</scope>
    <source>
        <strain evidence="3 4">7_3</strain>
    </source>
</reference>
<name>A0A2M8RY50_9PAST</name>
<dbReference type="AlphaFoldDB" id="A0A2M8RY50"/>
<keyword evidence="1" id="KW-0175">Coiled coil</keyword>
<comment type="caution">
    <text evidence="3">The sequence shown here is derived from an EMBL/GenBank/DDBJ whole genome shotgun (WGS) entry which is preliminary data.</text>
</comment>
<dbReference type="InterPro" id="IPR013491">
    <property type="entry name" value="Tape_meas_N"/>
</dbReference>
<proteinExistence type="predicted"/>
<dbReference type="Proteomes" id="UP000230282">
    <property type="component" value="Unassembled WGS sequence"/>
</dbReference>
<evidence type="ECO:0000313" key="3">
    <source>
        <dbReference type="EMBL" id="PJG83818.1"/>
    </source>
</evidence>
<feature type="domain" description="Tape measure protein N-terminal" evidence="2">
    <location>
        <begin position="80"/>
        <end position="271"/>
    </location>
</feature>
<protein>
    <submittedName>
        <fullName evidence="3">Phage tail tape measure protein</fullName>
    </submittedName>
</protein>
<dbReference type="RefSeq" id="WP_100295783.1">
    <property type="nucleotide sequence ID" value="NZ_PHGZ01000004.1"/>
</dbReference>
<evidence type="ECO:0000256" key="1">
    <source>
        <dbReference type="SAM" id="Coils"/>
    </source>
</evidence>